<dbReference type="Pfam" id="PF01168">
    <property type="entry name" value="Ala_racemase_N"/>
    <property type="match status" value="1"/>
</dbReference>
<dbReference type="EMBL" id="SLWK01000003">
    <property type="protein sequence ID" value="TCO09101.1"/>
    <property type="molecule type" value="Genomic_DNA"/>
</dbReference>
<dbReference type="Gene3D" id="3.20.20.10">
    <property type="entry name" value="Alanine racemase"/>
    <property type="match status" value="1"/>
</dbReference>
<dbReference type="SUPFAM" id="SSF51419">
    <property type="entry name" value="PLP-binding barrel"/>
    <property type="match status" value="1"/>
</dbReference>
<evidence type="ECO:0000256" key="3">
    <source>
        <dbReference type="PIRSR" id="PIRSR004848-1"/>
    </source>
</evidence>
<dbReference type="Proteomes" id="UP000295221">
    <property type="component" value="Unassembled WGS sequence"/>
</dbReference>
<dbReference type="CDD" id="cd00635">
    <property type="entry name" value="PLPDE_III_YBL036c_like"/>
    <property type="match status" value="1"/>
</dbReference>
<keyword evidence="7" id="KW-1185">Reference proteome</keyword>
<evidence type="ECO:0000313" key="6">
    <source>
        <dbReference type="EMBL" id="TCO09101.1"/>
    </source>
</evidence>
<name>A0A4R2GJU7_9BACT</name>
<dbReference type="GO" id="GO:0030170">
    <property type="term" value="F:pyridoxal phosphate binding"/>
    <property type="evidence" value="ECO:0007669"/>
    <property type="project" value="UniProtKB-UniRule"/>
</dbReference>
<dbReference type="InterPro" id="IPR029066">
    <property type="entry name" value="PLP-binding_barrel"/>
</dbReference>
<dbReference type="InterPro" id="IPR001608">
    <property type="entry name" value="Ala_racemase_N"/>
</dbReference>
<dbReference type="RefSeq" id="WP_132432867.1">
    <property type="nucleotide sequence ID" value="NZ_SLWK01000003.1"/>
</dbReference>
<evidence type="ECO:0000259" key="5">
    <source>
        <dbReference type="Pfam" id="PF01168"/>
    </source>
</evidence>
<reference evidence="6 7" key="1">
    <citation type="submission" date="2019-03" db="EMBL/GenBank/DDBJ databases">
        <title>Genomic Encyclopedia of Type Strains, Phase IV (KMG-IV): sequencing the most valuable type-strain genomes for metagenomic binning, comparative biology and taxonomic classification.</title>
        <authorList>
            <person name="Goeker M."/>
        </authorList>
    </citation>
    <scope>NUCLEOTIDE SEQUENCE [LARGE SCALE GENOMIC DNA]</scope>
    <source>
        <strain evidence="6 7">DSM 24179</strain>
    </source>
</reference>
<feature type="modified residue" description="N6-(pyridoxal phosphate)lysine" evidence="2 3">
    <location>
        <position position="25"/>
    </location>
</feature>
<evidence type="ECO:0000313" key="7">
    <source>
        <dbReference type="Proteomes" id="UP000295221"/>
    </source>
</evidence>
<evidence type="ECO:0000256" key="4">
    <source>
        <dbReference type="RuleBase" id="RU004514"/>
    </source>
</evidence>
<comment type="function">
    <text evidence="2">Pyridoxal 5'-phosphate (PLP)-binding protein, which is involved in PLP homeostasis.</text>
</comment>
<organism evidence="6 7">
    <name type="scientific">Natronoflexus pectinivorans</name>
    <dbReference type="NCBI Taxonomy" id="682526"/>
    <lineage>
        <taxon>Bacteria</taxon>
        <taxon>Pseudomonadati</taxon>
        <taxon>Bacteroidota</taxon>
        <taxon>Bacteroidia</taxon>
        <taxon>Marinilabiliales</taxon>
        <taxon>Marinilabiliaceae</taxon>
        <taxon>Natronoflexus</taxon>
    </lineage>
</organism>
<dbReference type="PROSITE" id="PS01211">
    <property type="entry name" value="UPF0001"/>
    <property type="match status" value="1"/>
</dbReference>
<gene>
    <name evidence="6" type="ORF">EV194_10312</name>
</gene>
<dbReference type="HAMAP" id="MF_02087">
    <property type="entry name" value="PLP_homeostasis"/>
    <property type="match status" value="1"/>
</dbReference>
<dbReference type="FunFam" id="3.20.20.10:FF:000018">
    <property type="entry name" value="Pyridoxal phosphate homeostasis protein"/>
    <property type="match status" value="1"/>
</dbReference>
<comment type="caution">
    <text evidence="6">The sequence shown here is derived from an EMBL/GenBank/DDBJ whole genome shotgun (WGS) entry which is preliminary data.</text>
</comment>
<evidence type="ECO:0000256" key="1">
    <source>
        <dbReference type="ARBA" id="ARBA00022898"/>
    </source>
</evidence>
<proteinExistence type="inferred from homology"/>
<sequence length="220" mass="24989">MNIKTNLQQIEESIPGGVSLIAVSKTHPPELILEAYQHGQRQFGENKVQELTAKVDVLPGDIEWHMIGHLQSNKVKYIAPFVSLIHGVDSYKLLKVIDKEAKKNHRIIKCLLQIHIAKESTKFGLSDDELHELLKSNEWKKLSNVQIIGLMGMATFTDNQCVIRTEFKSLKQLFEEVKDLYFQNDSGFREISMGMSDDYQIAIEEGSTMVRVGSAIFGER</sequence>
<dbReference type="InterPro" id="IPR011078">
    <property type="entry name" value="PyrdxlP_homeostasis"/>
</dbReference>
<dbReference type="PIRSF" id="PIRSF004848">
    <property type="entry name" value="YBL036c_PLPDEIII"/>
    <property type="match status" value="1"/>
</dbReference>
<accession>A0A4R2GJU7</accession>
<comment type="cofactor">
    <cofactor evidence="3">
        <name>pyridoxal 5'-phosphate</name>
        <dbReference type="ChEBI" id="CHEBI:597326"/>
    </cofactor>
</comment>
<comment type="similarity">
    <text evidence="2 4">Belongs to the pyridoxal phosphate-binding protein YggS/PROSC family.</text>
</comment>
<dbReference type="OrthoDB" id="9804072at2"/>
<dbReference type="NCBIfam" id="TIGR00044">
    <property type="entry name" value="YggS family pyridoxal phosphate-dependent enzyme"/>
    <property type="match status" value="1"/>
</dbReference>
<feature type="domain" description="Alanine racemase N-terminal" evidence="5">
    <location>
        <begin position="2"/>
        <end position="219"/>
    </location>
</feature>
<dbReference type="AlphaFoldDB" id="A0A4R2GJU7"/>
<dbReference type="PANTHER" id="PTHR10146:SF14">
    <property type="entry name" value="PYRIDOXAL PHOSPHATE HOMEOSTASIS PROTEIN"/>
    <property type="match status" value="1"/>
</dbReference>
<dbReference type="PANTHER" id="PTHR10146">
    <property type="entry name" value="PROLINE SYNTHETASE CO-TRANSCRIBED BACTERIAL HOMOLOG PROTEIN"/>
    <property type="match status" value="1"/>
</dbReference>
<keyword evidence="1 2" id="KW-0663">Pyridoxal phosphate</keyword>
<protein>
    <recommendedName>
        <fullName evidence="2">Pyridoxal phosphate homeostasis protein</fullName>
        <shortName evidence="2">PLP homeostasis protein</shortName>
    </recommendedName>
</protein>
<evidence type="ECO:0000256" key="2">
    <source>
        <dbReference type="HAMAP-Rule" id="MF_02087"/>
    </source>
</evidence>